<name>A0ABT7HAG6_9GAMM</name>
<protein>
    <submittedName>
        <fullName evidence="5">Alginate lyase family protein</fullName>
    </submittedName>
</protein>
<feature type="signal peptide" evidence="3">
    <location>
        <begin position="1"/>
        <end position="31"/>
    </location>
</feature>
<dbReference type="GO" id="GO:0016829">
    <property type="term" value="F:lyase activity"/>
    <property type="evidence" value="ECO:0007669"/>
    <property type="project" value="UniProtKB-KW"/>
</dbReference>
<dbReference type="Pfam" id="PF05426">
    <property type="entry name" value="Alginate_lyase"/>
    <property type="match status" value="1"/>
</dbReference>
<evidence type="ECO:0000256" key="1">
    <source>
        <dbReference type="ARBA" id="ARBA00022729"/>
    </source>
</evidence>
<keyword evidence="1 3" id="KW-0732">Signal</keyword>
<dbReference type="EMBL" id="JASSQD010000001">
    <property type="protein sequence ID" value="MDK9557343.1"/>
    <property type="molecule type" value="Genomic_DNA"/>
</dbReference>
<comment type="caution">
    <text evidence="5">The sequence shown here is derived from an EMBL/GenBank/DDBJ whole genome shotgun (WGS) entry which is preliminary data.</text>
</comment>
<proteinExistence type="predicted"/>
<feature type="chain" id="PRO_5046351644" evidence="3">
    <location>
        <begin position="32"/>
        <end position="396"/>
    </location>
</feature>
<evidence type="ECO:0000256" key="2">
    <source>
        <dbReference type="ARBA" id="ARBA00023239"/>
    </source>
</evidence>
<evidence type="ECO:0000259" key="4">
    <source>
        <dbReference type="Pfam" id="PF05426"/>
    </source>
</evidence>
<dbReference type="RefSeq" id="WP_219866223.1">
    <property type="nucleotide sequence ID" value="NZ_JASSQD010000001.1"/>
</dbReference>
<dbReference type="Gene3D" id="1.50.10.100">
    <property type="entry name" value="Chondroitin AC/alginate lyase"/>
    <property type="match status" value="1"/>
</dbReference>
<keyword evidence="6" id="KW-1185">Reference proteome</keyword>
<reference evidence="5 6" key="1">
    <citation type="submission" date="2023-05" db="EMBL/GenBank/DDBJ databases">
        <title>Marinobacter albus sp. nov., a marine bacterium isolated from sand in a coastal intertidal zone of huludao.</title>
        <authorList>
            <person name="Deng T."/>
        </authorList>
    </citation>
    <scope>NUCLEOTIDE SEQUENCE [LARGE SCALE GENOMIC DNA]</scope>
    <source>
        <strain evidence="5 6">M216</strain>
    </source>
</reference>
<dbReference type="Proteomes" id="UP001223547">
    <property type="component" value="Unassembled WGS sequence"/>
</dbReference>
<dbReference type="SUPFAM" id="SSF48230">
    <property type="entry name" value="Chondroitin AC/alginate lyase"/>
    <property type="match status" value="1"/>
</dbReference>
<evidence type="ECO:0000313" key="5">
    <source>
        <dbReference type="EMBL" id="MDK9557343.1"/>
    </source>
</evidence>
<gene>
    <name evidence="5" type="ORF">QQF73_06870</name>
</gene>
<dbReference type="InterPro" id="IPR008397">
    <property type="entry name" value="Alginate_lyase_dom"/>
</dbReference>
<sequence>MRHSTTFSKPVKRPLVVSAVAFSLSLGVVEAAECPAEGLRAPPGYYLMADENPLQEYVCPTVEPHTGSMNFTSKYEGSDASRDELNTEAEAEYRAAVENIRTLEKAVIAAANDYQIDGDGALARECVLQLLDSWGSSDAMVTDDINGTGQAVRKWALAAIANGYLRVTLPKPEAITDPDRQQRIKGWFARLSQGVQAYYSDRPLEKVNNHDYWAAWAVAATAVVSNDCARWNWSMAKFDEAMGQISGEGYLPNELSRETRALEYLNYAMQPLATLATWAQVNQQPLYDTYHPEFQKLAGNVVDGLNDPSIIASLTGFEQVTDGLYTSWSLAWLDPWQAGEELLPGMQTLMDMYRPLKSTRLGGDLTWLYAVQLVEEKPQPPGKVRVNEKEKPGGKK</sequence>
<evidence type="ECO:0000313" key="6">
    <source>
        <dbReference type="Proteomes" id="UP001223547"/>
    </source>
</evidence>
<keyword evidence="2 5" id="KW-0456">Lyase</keyword>
<feature type="domain" description="Alginate lyase" evidence="4">
    <location>
        <begin position="71"/>
        <end position="309"/>
    </location>
</feature>
<evidence type="ECO:0000256" key="3">
    <source>
        <dbReference type="SAM" id="SignalP"/>
    </source>
</evidence>
<accession>A0ABT7HAG6</accession>
<organism evidence="5 6">
    <name type="scientific">Marinobacter albus</name>
    <dbReference type="NCBI Taxonomy" id="3030833"/>
    <lineage>
        <taxon>Bacteria</taxon>
        <taxon>Pseudomonadati</taxon>
        <taxon>Pseudomonadota</taxon>
        <taxon>Gammaproteobacteria</taxon>
        <taxon>Pseudomonadales</taxon>
        <taxon>Marinobacteraceae</taxon>
        <taxon>Marinobacter</taxon>
    </lineage>
</organism>
<dbReference type="InterPro" id="IPR008929">
    <property type="entry name" value="Chondroitin_lyas"/>
</dbReference>